<name>A0A2V5KYE3_9BACL</name>
<dbReference type="Gene3D" id="1.20.1740.10">
    <property type="entry name" value="Amino acid/polyamine transporter I"/>
    <property type="match status" value="1"/>
</dbReference>
<feature type="transmembrane region" description="Helical" evidence="8">
    <location>
        <begin position="73"/>
        <end position="96"/>
    </location>
</feature>
<dbReference type="Proteomes" id="UP000247476">
    <property type="component" value="Unassembled WGS sequence"/>
</dbReference>
<evidence type="ECO:0000256" key="4">
    <source>
        <dbReference type="ARBA" id="ARBA00022544"/>
    </source>
</evidence>
<keyword evidence="10" id="KW-1185">Reference proteome</keyword>
<dbReference type="AlphaFoldDB" id="A0A2V5KYE3"/>
<evidence type="ECO:0000313" key="10">
    <source>
        <dbReference type="Proteomes" id="UP000247476"/>
    </source>
</evidence>
<feature type="transmembrane region" description="Helical" evidence="8">
    <location>
        <begin position="116"/>
        <end position="136"/>
    </location>
</feature>
<reference evidence="9 10" key="1">
    <citation type="submission" date="2018-05" db="EMBL/GenBank/DDBJ databases">
        <title>Paenibacillus flagellatus sp. nov., isolated from selenium mineral soil.</title>
        <authorList>
            <person name="Dai X."/>
        </authorList>
    </citation>
    <scope>NUCLEOTIDE SEQUENCE [LARGE SCALE GENOMIC DNA]</scope>
    <source>
        <strain evidence="9 10">DXL2</strain>
    </source>
</reference>
<comment type="subcellular location">
    <subcellularLocation>
        <location evidence="1">Membrane</location>
        <topology evidence="1">Multi-pass membrane protein</topology>
    </subcellularLocation>
</comment>
<gene>
    <name evidence="9" type="ORF">DLM86_10385</name>
</gene>
<accession>A0A2V5KYE3</accession>
<evidence type="ECO:0000256" key="7">
    <source>
        <dbReference type="ARBA" id="ARBA00023136"/>
    </source>
</evidence>
<feature type="transmembrane region" description="Helical" evidence="8">
    <location>
        <begin position="40"/>
        <end position="61"/>
    </location>
</feature>
<protein>
    <submittedName>
        <fullName evidence="9">Spore gernimation protein</fullName>
    </submittedName>
</protein>
<keyword evidence="3" id="KW-0813">Transport</keyword>
<dbReference type="GO" id="GO:0009847">
    <property type="term" value="P:spore germination"/>
    <property type="evidence" value="ECO:0007669"/>
    <property type="project" value="InterPro"/>
</dbReference>
<keyword evidence="6 8" id="KW-1133">Transmembrane helix</keyword>
<feature type="transmembrane region" description="Helical" evidence="8">
    <location>
        <begin position="336"/>
        <end position="355"/>
    </location>
</feature>
<evidence type="ECO:0000256" key="8">
    <source>
        <dbReference type="SAM" id="Phobius"/>
    </source>
</evidence>
<dbReference type="Pfam" id="PF03845">
    <property type="entry name" value="Spore_permease"/>
    <property type="match status" value="1"/>
</dbReference>
<feature type="transmembrane region" description="Helical" evidence="8">
    <location>
        <begin position="219"/>
        <end position="249"/>
    </location>
</feature>
<dbReference type="PANTHER" id="PTHR34975:SF2">
    <property type="entry name" value="SPORE GERMINATION PROTEIN A2"/>
    <property type="match status" value="1"/>
</dbReference>
<organism evidence="9 10">
    <name type="scientific">Paenibacillus flagellatus</name>
    <dbReference type="NCBI Taxonomy" id="2211139"/>
    <lineage>
        <taxon>Bacteria</taxon>
        <taxon>Bacillati</taxon>
        <taxon>Bacillota</taxon>
        <taxon>Bacilli</taxon>
        <taxon>Bacillales</taxon>
        <taxon>Paenibacillaceae</taxon>
        <taxon>Paenibacillus</taxon>
    </lineage>
</organism>
<dbReference type="EMBL" id="QJVJ01000004">
    <property type="protein sequence ID" value="PYI54946.1"/>
    <property type="molecule type" value="Genomic_DNA"/>
</dbReference>
<dbReference type="PANTHER" id="PTHR34975">
    <property type="entry name" value="SPORE GERMINATION PROTEIN A2"/>
    <property type="match status" value="1"/>
</dbReference>
<sequence>MGITQRISARQYAFVVFLFVVGDAMLYVPSWLASEAKQDAWLGAVLGWPEALLLAWLYMALTKRYPEATLVRLCRSVFGSWLGTAAGALFVSYFFVDTALMTMEIGDFLTTQIIPRTPIESIILLFLIAMVVGVRYGIETIVRLCELLLPWFIVLFATLLLFVWPQLDVANIRPVAGEGLLPIWTGNMKYFGVLMETVILVSLLPFVDRRDQAGKALLTGMLAGIAVLALLTAFAVLVIGPALAAMYAYPSYALAQKIRVGHFFERIEAVMAFAWFITVYVKTTVGFFATAYGLAELLKLKQYRPIVWPLAMIVFNMAIVFVPNRQYFDVFASRMWTPYSMTFGLFLPLLLFAAGKLRRRR</sequence>
<keyword evidence="7 8" id="KW-0472">Membrane</keyword>
<evidence type="ECO:0000256" key="3">
    <source>
        <dbReference type="ARBA" id="ARBA00022448"/>
    </source>
</evidence>
<evidence type="ECO:0000256" key="5">
    <source>
        <dbReference type="ARBA" id="ARBA00022692"/>
    </source>
</evidence>
<feature type="transmembrane region" description="Helical" evidence="8">
    <location>
        <begin position="148"/>
        <end position="167"/>
    </location>
</feature>
<evidence type="ECO:0000256" key="6">
    <source>
        <dbReference type="ARBA" id="ARBA00022989"/>
    </source>
</evidence>
<dbReference type="GO" id="GO:0016020">
    <property type="term" value="C:membrane"/>
    <property type="evidence" value="ECO:0007669"/>
    <property type="project" value="UniProtKB-SubCell"/>
</dbReference>
<feature type="transmembrane region" description="Helical" evidence="8">
    <location>
        <begin position="306"/>
        <end position="324"/>
    </location>
</feature>
<keyword evidence="4" id="KW-0309">Germination</keyword>
<feature type="transmembrane region" description="Helical" evidence="8">
    <location>
        <begin position="12"/>
        <end position="34"/>
    </location>
</feature>
<dbReference type="InterPro" id="IPR004761">
    <property type="entry name" value="Spore_GerAB"/>
</dbReference>
<dbReference type="RefSeq" id="WP_110839940.1">
    <property type="nucleotide sequence ID" value="NZ_QJVJ01000004.1"/>
</dbReference>
<evidence type="ECO:0000256" key="2">
    <source>
        <dbReference type="ARBA" id="ARBA00007998"/>
    </source>
</evidence>
<feature type="transmembrane region" description="Helical" evidence="8">
    <location>
        <begin position="269"/>
        <end position="294"/>
    </location>
</feature>
<proteinExistence type="inferred from homology"/>
<comment type="similarity">
    <text evidence="2">Belongs to the amino acid-polyamine-organocation (APC) superfamily. Spore germination protein (SGP) (TC 2.A.3.9) family.</text>
</comment>
<dbReference type="NCBIfam" id="TIGR00912">
    <property type="entry name" value="2A0309"/>
    <property type="match status" value="1"/>
</dbReference>
<dbReference type="OrthoDB" id="2078716at2"/>
<comment type="caution">
    <text evidence="9">The sequence shown here is derived from an EMBL/GenBank/DDBJ whole genome shotgun (WGS) entry which is preliminary data.</text>
</comment>
<evidence type="ECO:0000313" key="9">
    <source>
        <dbReference type="EMBL" id="PYI54946.1"/>
    </source>
</evidence>
<feature type="transmembrane region" description="Helical" evidence="8">
    <location>
        <begin position="187"/>
        <end position="207"/>
    </location>
</feature>
<keyword evidence="5 8" id="KW-0812">Transmembrane</keyword>
<evidence type="ECO:0000256" key="1">
    <source>
        <dbReference type="ARBA" id="ARBA00004141"/>
    </source>
</evidence>